<dbReference type="InterPro" id="IPR005471">
    <property type="entry name" value="Tscrpt_reg_IclR_N"/>
</dbReference>
<dbReference type="InterPro" id="IPR011006">
    <property type="entry name" value="CheY-like_superfamily"/>
</dbReference>
<gene>
    <name evidence="12" type="ORF">B4O97_15695</name>
</gene>
<dbReference type="InterPro" id="IPR036388">
    <property type="entry name" value="WH-like_DNA-bd_sf"/>
</dbReference>
<dbReference type="GO" id="GO:0005737">
    <property type="term" value="C:cytoplasm"/>
    <property type="evidence" value="ECO:0007669"/>
    <property type="project" value="UniProtKB-SubCell"/>
</dbReference>
<dbReference type="SMART" id="SM00448">
    <property type="entry name" value="REC"/>
    <property type="match status" value="1"/>
</dbReference>
<keyword evidence="7 9" id="KW-0010">Activator</keyword>
<dbReference type="PROSITE" id="PS50110">
    <property type="entry name" value="RESPONSE_REGULATORY"/>
    <property type="match status" value="1"/>
</dbReference>
<dbReference type="InterPro" id="IPR024187">
    <property type="entry name" value="Sig_transdc_resp-reg_cit/mal"/>
</dbReference>
<evidence type="ECO:0000256" key="6">
    <source>
        <dbReference type="ARBA" id="ARBA00023125"/>
    </source>
</evidence>
<keyword evidence="13" id="KW-1185">Reference proteome</keyword>
<dbReference type="Proteomes" id="UP000192343">
    <property type="component" value="Unassembled WGS sequence"/>
</dbReference>
<comment type="subcellular location">
    <subcellularLocation>
        <location evidence="1 9">Cytoplasm</location>
    </subcellularLocation>
</comment>
<dbReference type="Pfam" id="PF00072">
    <property type="entry name" value="Response_reg"/>
    <property type="match status" value="1"/>
</dbReference>
<evidence type="ECO:0000259" key="11">
    <source>
        <dbReference type="PROSITE" id="PS50110"/>
    </source>
</evidence>
<evidence type="ECO:0000256" key="3">
    <source>
        <dbReference type="ARBA" id="ARBA00022553"/>
    </source>
</evidence>
<protein>
    <recommendedName>
        <fullName evidence="9">Transcriptional regulatory protein</fullName>
    </recommendedName>
</protein>
<keyword evidence="3 10" id="KW-0597">Phosphoprotein</keyword>
<dbReference type="Gene3D" id="1.10.10.10">
    <property type="entry name" value="Winged helix-like DNA-binding domain superfamily/Winged helix DNA-binding domain"/>
    <property type="match status" value="1"/>
</dbReference>
<dbReference type="PANTHER" id="PTHR45526">
    <property type="entry name" value="TRANSCRIPTIONAL REGULATORY PROTEIN DPIA"/>
    <property type="match status" value="1"/>
</dbReference>
<accession>A0A1Y1RUK7</accession>
<dbReference type="RefSeq" id="WP_083052276.1">
    <property type="nucleotide sequence ID" value="NZ_MWQY01000020.1"/>
</dbReference>
<keyword evidence="8 9" id="KW-0804">Transcription</keyword>
<keyword evidence="4 9" id="KW-0902">Two-component regulatory system</keyword>
<evidence type="ECO:0000313" key="13">
    <source>
        <dbReference type="Proteomes" id="UP000192343"/>
    </source>
</evidence>
<dbReference type="AlphaFoldDB" id="A0A1Y1RUK7"/>
<keyword evidence="5 9" id="KW-0805">Transcription regulation</keyword>
<dbReference type="GO" id="GO:0003700">
    <property type="term" value="F:DNA-binding transcription factor activity"/>
    <property type="evidence" value="ECO:0007669"/>
    <property type="project" value="InterPro"/>
</dbReference>
<evidence type="ECO:0000256" key="7">
    <source>
        <dbReference type="ARBA" id="ARBA00023159"/>
    </source>
</evidence>
<feature type="modified residue" description="4-aspartylphosphate" evidence="10">
    <location>
        <position position="53"/>
    </location>
</feature>
<keyword evidence="2 9" id="KW-0963">Cytoplasm</keyword>
<dbReference type="InterPro" id="IPR036390">
    <property type="entry name" value="WH_DNA-bd_sf"/>
</dbReference>
<evidence type="ECO:0000256" key="8">
    <source>
        <dbReference type="ARBA" id="ARBA00023163"/>
    </source>
</evidence>
<evidence type="ECO:0000313" key="12">
    <source>
        <dbReference type="EMBL" id="ORC32737.1"/>
    </source>
</evidence>
<evidence type="ECO:0000256" key="4">
    <source>
        <dbReference type="ARBA" id="ARBA00023012"/>
    </source>
</evidence>
<sequence length="226" mass="25554">MKILILEDDPMVSSITSRFLKQISPDFHVLCAGTIDEAHRLCRENDFELMLVDVYFPDKTGVDFLQEERARGNAAAAIMITADKTPRTVEQTLALGAVDYLIKPFEFDRFSEAVLRARERISKIQDSGSSDLDQSQLDSLIRSGGRVQAEPLPEKGMGAQTYSMVKEIIEKHEDDFSARDIAEEAGLARVTVRRYLESMLADGLLEMSPVYGHVGRPMHRYRRSRK</sequence>
<evidence type="ECO:0000256" key="5">
    <source>
        <dbReference type="ARBA" id="ARBA00023015"/>
    </source>
</evidence>
<dbReference type="GO" id="GO:0000156">
    <property type="term" value="F:phosphorelay response regulator activity"/>
    <property type="evidence" value="ECO:0007669"/>
    <property type="project" value="TreeGrafter"/>
</dbReference>
<dbReference type="SUPFAM" id="SSF46785">
    <property type="entry name" value="Winged helix' DNA-binding domain"/>
    <property type="match status" value="1"/>
</dbReference>
<dbReference type="OrthoDB" id="341603at2"/>
<comment type="caution">
    <text evidence="12">The sequence shown here is derived from an EMBL/GenBank/DDBJ whole genome shotgun (WGS) entry which is preliminary data.</text>
</comment>
<evidence type="ECO:0000256" key="9">
    <source>
        <dbReference type="PIRNR" id="PIRNR006171"/>
    </source>
</evidence>
<dbReference type="InterPro" id="IPR051271">
    <property type="entry name" value="2C-system_Tx_regulators"/>
</dbReference>
<name>A0A1Y1RUK7_9SPIO</name>
<dbReference type="InterPro" id="IPR001789">
    <property type="entry name" value="Sig_transdc_resp-reg_receiver"/>
</dbReference>
<feature type="domain" description="Response regulatory" evidence="11">
    <location>
        <begin position="2"/>
        <end position="118"/>
    </location>
</feature>
<proteinExistence type="predicted"/>
<dbReference type="STRING" id="1963862.B4O97_15695"/>
<dbReference type="Gene3D" id="3.40.50.2300">
    <property type="match status" value="1"/>
</dbReference>
<dbReference type="GO" id="GO:0003677">
    <property type="term" value="F:DNA binding"/>
    <property type="evidence" value="ECO:0007669"/>
    <property type="project" value="UniProtKB-KW"/>
</dbReference>
<evidence type="ECO:0000256" key="10">
    <source>
        <dbReference type="PROSITE-ProRule" id="PRU00169"/>
    </source>
</evidence>
<dbReference type="Pfam" id="PF09339">
    <property type="entry name" value="HTH_IclR"/>
    <property type="match status" value="1"/>
</dbReference>
<evidence type="ECO:0000256" key="1">
    <source>
        <dbReference type="ARBA" id="ARBA00004496"/>
    </source>
</evidence>
<organism evidence="12 13">
    <name type="scientific">Marispirochaeta aestuarii</name>
    <dbReference type="NCBI Taxonomy" id="1963862"/>
    <lineage>
        <taxon>Bacteria</taxon>
        <taxon>Pseudomonadati</taxon>
        <taxon>Spirochaetota</taxon>
        <taxon>Spirochaetia</taxon>
        <taxon>Spirochaetales</taxon>
        <taxon>Spirochaetaceae</taxon>
        <taxon>Marispirochaeta</taxon>
    </lineage>
</organism>
<dbReference type="EMBL" id="MWQY01000020">
    <property type="protein sequence ID" value="ORC32737.1"/>
    <property type="molecule type" value="Genomic_DNA"/>
</dbReference>
<evidence type="ECO:0000256" key="2">
    <source>
        <dbReference type="ARBA" id="ARBA00022490"/>
    </source>
</evidence>
<keyword evidence="6 9" id="KW-0238">DNA-binding</keyword>
<dbReference type="SUPFAM" id="SSF52172">
    <property type="entry name" value="CheY-like"/>
    <property type="match status" value="1"/>
</dbReference>
<dbReference type="PANTHER" id="PTHR45526:SF1">
    <property type="entry name" value="TRANSCRIPTIONAL REGULATORY PROTEIN DCUR-RELATED"/>
    <property type="match status" value="1"/>
</dbReference>
<reference evidence="12 13" key="1">
    <citation type="submission" date="2017-03" db="EMBL/GenBank/DDBJ databases">
        <title>Draft Genome sequence of Marispirochaeta sp. strain JC444.</title>
        <authorList>
            <person name="Shivani Y."/>
            <person name="Subhash Y."/>
            <person name="Sasikala C."/>
            <person name="Ramana C."/>
        </authorList>
    </citation>
    <scope>NUCLEOTIDE SEQUENCE [LARGE SCALE GENOMIC DNA]</scope>
    <source>
        <strain evidence="12 13">JC444</strain>
    </source>
</reference>
<dbReference type="PIRSF" id="PIRSF006171">
    <property type="entry name" value="RR_citrat_malat"/>
    <property type="match status" value="1"/>
</dbReference>